<dbReference type="AlphaFoldDB" id="A0AAV6MKL0"/>
<sequence length="1026" mass="116408">MKIADQVEIILQIEAAMAFGPVLDYSKTHRIVLLVDLNPLHHLQNPSPYLTSITSTAKILLSFPPFSSSTLFSFRFFFSSLSPLLSSSRLSLIPSCSLSLSFDHPTATFNSLSNAIDSLLKLHQFPLFDASEPMHSQASCLAASMRQLLHDYAWDSVMEDLEHSTPSECFDCIGVKKNLVVLFSPFSELVGCLSGFLGVAMDDECVRNLDLFSRRFCGLFESVNAAFSQKDIQFSWINVNHESTENTINNDELNVKFGFLKSGIRNLGWGFCSSNSIVLGSALLPFGLIYPKLGMPLRNLDIHKFKKNIKARLCLEILDRSEKPLVCKFCNLELIDWKTLLENRTDDPLLVPGGLKIRSDGYEQRKVSLFGDGAVKLHIKAVQKCTELVRYMGHLSYPFLVLEFSEVPVKSIQGNNGKFFADEVLEMMALELGDCRMSKPIPFFQLLMSFLYGEGYWALVSISNANGDSQLGILKPFMVSSALLFVIDKEFYPLVLEPTNEDKRLEEVGTEKGNNTYKRGGDLNKSCNVVDSEASPSVKCSQDGNGKMKAEKKTRHSIQNFTWADFYKAAFEHVKIELENAYFDRYCNSSKKMKFFRSWVKQIKKSTLCELLLPEELHLKRDILDKKDDRSKQLHQETKEPMTSSGQENSLAQASKTLAEATIDHHLETSEDFFNNLSTKIQQGLESEVVDLGALAERLVSSAIYWLSQKYEVQGTSDDQPNARKFEDLATKLNKLLLREPEDLATNPKIDGLPFEECSPRSTGQTSDSIVREHELQIFFRMEILRSLIIFNISESMKQKFVKDICLHLESIQCHLEGGFFGEWSIKHYVGKIIKSRYCQSLGDVVNKIYEKMDLLLFVDENKSTNHSLHSEDSNNSWRDNLVSDEVGDNYSSNDPVSGENRENKIRGNDNEKPPGINNGYTSKLIKAQEMRERARRFSSFTSWVPDLHRVWAPNQTKTRKSKTNHLKKESKRKHPNRESNDMVCETPEKRHSVQSANRDGHEEAVNNGNRLCRSVSKALFNDIDS</sequence>
<dbReference type="InterPro" id="IPR026153">
    <property type="entry name" value="Treslin"/>
</dbReference>
<feature type="compositionally biased region" description="Basic and acidic residues" evidence="1">
    <location>
        <begin position="628"/>
        <end position="640"/>
    </location>
</feature>
<feature type="compositionally biased region" description="Basic and acidic residues" evidence="1">
    <location>
        <begin position="977"/>
        <end position="992"/>
    </location>
</feature>
<protein>
    <recommendedName>
        <fullName evidence="4">LIM domain protein</fullName>
    </recommendedName>
</protein>
<accession>A0AAV6MKL0</accession>
<dbReference type="GO" id="GO:0007095">
    <property type="term" value="P:mitotic G2 DNA damage checkpoint signaling"/>
    <property type="evidence" value="ECO:0007669"/>
    <property type="project" value="TreeGrafter"/>
</dbReference>
<dbReference type="GO" id="GO:0006260">
    <property type="term" value="P:DNA replication"/>
    <property type="evidence" value="ECO:0007669"/>
    <property type="project" value="InterPro"/>
</dbReference>
<evidence type="ECO:0000256" key="1">
    <source>
        <dbReference type="SAM" id="MobiDB-lite"/>
    </source>
</evidence>
<feature type="compositionally biased region" description="Polar residues" evidence="1">
    <location>
        <begin position="641"/>
        <end position="651"/>
    </location>
</feature>
<dbReference type="GO" id="GO:0030174">
    <property type="term" value="P:regulation of DNA-templated DNA replication initiation"/>
    <property type="evidence" value="ECO:0007669"/>
    <property type="project" value="TreeGrafter"/>
</dbReference>
<dbReference type="PANTHER" id="PTHR21556:SF2">
    <property type="entry name" value="TRESLIN"/>
    <property type="match status" value="1"/>
</dbReference>
<evidence type="ECO:0000313" key="3">
    <source>
        <dbReference type="Proteomes" id="UP000685013"/>
    </source>
</evidence>
<dbReference type="GO" id="GO:0005634">
    <property type="term" value="C:nucleus"/>
    <property type="evidence" value="ECO:0007669"/>
    <property type="project" value="InterPro"/>
</dbReference>
<organism evidence="2 3">
    <name type="scientific">Cucurbita argyrosperma subsp. sororia</name>
    <dbReference type="NCBI Taxonomy" id="37648"/>
    <lineage>
        <taxon>Eukaryota</taxon>
        <taxon>Viridiplantae</taxon>
        <taxon>Streptophyta</taxon>
        <taxon>Embryophyta</taxon>
        <taxon>Tracheophyta</taxon>
        <taxon>Spermatophyta</taxon>
        <taxon>Magnoliopsida</taxon>
        <taxon>eudicotyledons</taxon>
        <taxon>Gunneridae</taxon>
        <taxon>Pentapetalae</taxon>
        <taxon>rosids</taxon>
        <taxon>fabids</taxon>
        <taxon>Cucurbitales</taxon>
        <taxon>Cucurbitaceae</taxon>
        <taxon>Cucurbiteae</taxon>
        <taxon>Cucurbita</taxon>
    </lineage>
</organism>
<dbReference type="Proteomes" id="UP000685013">
    <property type="component" value="Chromosome 14"/>
</dbReference>
<feature type="compositionally biased region" description="Basic residues" evidence="1">
    <location>
        <begin position="958"/>
        <end position="976"/>
    </location>
</feature>
<evidence type="ECO:0008006" key="4">
    <source>
        <dbReference type="Google" id="ProtNLM"/>
    </source>
</evidence>
<feature type="compositionally biased region" description="Basic and acidic residues" evidence="1">
    <location>
        <begin position="900"/>
        <end position="913"/>
    </location>
</feature>
<dbReference type="PANTHER" id="PTHR21556">
    <property type="entry name" value="TRESLIN"/>
    <property type="match status" value="1"/>
</dbReference>
<keyword evidence="3" id="KW-1185">Reference proteome</keyword>
<feature type="non-terminal residue" evidence="2">
    <location>
        <position position="1"/>
    </location>
</feature>
<reference evidence="2 3" key="1">
    <citation type="journal article" date="2021" name="Hortic Res">
        <title>The domestication of Cucurbita argyrosperma as revealed by the genome of its wild relative.</title>
        <authorList>
            <person name="Barrera-Redondo J."/>
            <person name="Sanchez-de la Vega G."/>
            <person name="Aguirre-Liguori J.A."/>
            <person name="Castellanos-Morales G."/>
            <person name="Gutierrez-Guerrero Y.T."/>
            <person name="Aguirre-Dugua X."/>
            <person name="Aguirre-Planter E."/>
            <person name="Tenaillon M.I."/>
            <person name="Lira-Saade R."/>
            <person name="Eguiarte L.E."/>
        </authorList>
    </citation>
    <scope>NUCLEOTIDE SEQUENCE [LARGE SCALE GENOMIC DNA]</scope>
    <source>
        <strain evidence="2">JBR-2021</strain>
    </source>
</reference>
<dbReference type="EMBL" id="JAGKQH010000014">
    <property type="protein sequence ID" value="KAG6581986.1"/>
    <property type="molecule type" value="Genomic_DNA"/>
</dbReference>
<feature type="region of interest" description="Disordered" evidence="1">
    <location>
        <begin position="628"/>
        <end position="651"/>
    </location>
</feature>
<evidence type="ECO:0000313" key="2">
    <source>
        <dbReference type="EMBL" id="KAG6581986.1"/>
    </source>
</evidence>
<proteinExistence type="predicted"/>
<dbReference type="GO" id="GO:0033314">
    <property type="term" value="P:mitotic DNA replication checkpoint signaling"/>
    <property type="evidence" value="ECO:0007669"/>
    <property type="project" value="InterPro"/>
</dbReference>
<name>A0AAV6MKL0_9ROSI</name>
<dbReference type="GO" id="GO:0010212">
    <property type="term" value="P:response to ionizing radiation"/>
    <property type="evidence" value="ECO:0007669"/>
    <property type="project" value="InterPro"/>
</dbReference>
<dbReference type="GO" id="GO:0003682">
    <property type="term" value="F:chromatin binding"/>
    <property type="evidence" value="ECO:0007669"/>
    <property type="project" value="TreeGrafter"/>
</dbReference>
<gene>
    <name evidence="2" type="ORF">SDJN03_21988</name>
</gene>
<comment type="caution">
    <text evidence="2">The sequence shown here is derived from an EMBL/GenBank/DDBJ whole genome shotgun (WGS) entry which is preliminary data.</text>
</comment>
<feature type="region of interest" description="Disordered" evidence="1">
    <location>
        <begin position="955"/>
        <end position="1009"/>
    </location>
</feature>
<feature type="region of interest" description="Disordered" evidence="1">
    <location>
        <begin position="867"/>
        <end position="922"/>
    </location>
</feature>